<dbReference type="InterPro" id="IPR004518">
    <property type="entry name" value="MazG-like_dom"/>
</dbReference>
<organism evidence="2 3">
    <name type="scientific">Cellulomonas iranensis</name>
    <dbReference type="NCBI Taxonomy" id="76862"/>
    <lineage>
        <taxon>Bacteria</taxon>
        <taxon>Bacillati</taxon>
        <taxon>Actinomycetota</taxon>
        <taxon>Actinomycetes</taxon>
        <taxon>Micrococcales</taxon>
        <taxon>Cellulomonadaceae</taxon>
        <taxon>Cellulomonas</taxon>
    </lineage>
</organism>
<dbReference type="RefSeq" id="WP_233421159.1">
    <property type="nucleotide sequence ID" value="NZ_JAUSVM010000001.1"/>
</dbReference>
<sequence>MTAHAGTDVTAMTARAVAVRELFARREADAHGRAWTTEEIMLGFVGDVGDLAKIVQGKEGVRPRADLDAALAHELADCLWSVLVLADAYDVDLPAAFDATMDDLTARLSPSVVPGT</sequence>
<dbReference type="EMBL" id="JAUSVM010000001">
    <property type="protein sequence ID" value="MDQ0426832.1"/>
    <property type="molecule type" value="Genomic_DNA"/>
</dbReference>
<feature type="domain" description="NTP pyrophosphohydrolase MazG-like" evidence="1">
    <location>
        <begin position="38"/>
        <end position="107"/>
    </location>
</feature>
<gene>
    <name evidence="2" type="ORF">JO380_003213</name>
</gene>
<proteinExistence type="predicted"/>
<keyword evidence="3" id="KW-1185">Reference proteome</keyword>
<evidence type="ECO:0000313" key="2">
    <source>
        <dbReference type="EMBL" id="MDQ0426832.1"/>
    </source>
</evidence>
<dbReference type="Proteomes" id="UP001240250">
    <property type="component" value="Unassembled WGS sequence"/>
</dbReference>
<reference evidence="2 3" key="1">
    <citation type="submission" date="2023-07" db="EMBL/GenBank/DDBJ databases">
        <title>Sequencing the genomes of 1000 actinobacteria strains.</title>
        <authorList>
            <person name="Klenk H.-P."/>
        </authorList>
    </citation>
    <scope>NUCLEOTIDE SEQUENCE [LARGE SCALE GENOMIC DNA]</scope>
    <source>
        <strain evidence="2 3">DSM 14785</strain>
    </source>
</reference>
<name>A0ABU0GQH8_9CELL</name>
<comment type="caution">
    <text evidence="2">The sequence shown here is derived from an EMBL/GenBank/DDBJ whole genome shotgun (WGS) entry which is preliminary data.</text>
</comment>
<keyword evidence="2" id="KW-0378">Hydrolase</keyword>
<evidence type="ECO:0000313" key="3">
    <source>
        <dbReference type="Proteomes" id="UP001240250"/>
    </source>
</evidence>
<dbReference type="GO" id="GO:0016787">
    <property type="term" value="F:hydrolase activity"/>
    <property type="evidence" value="ECO:0007669"/>
    <property type="project" value="UniProtKB-KW"/>
</dbReference>
<evidence type="ECO:0000259" key="1">
    <source>
        <dbReference type="Pfam" id="PF03819"/>
    </source>
</evidence>
<dbReference type="Pfam" id="PF03819">
    <property type="entry name" value="MazG"/>
    <property type="match status" value="1"/>
</dbReference>
<dbReference type="SUPFAM" id="SSF101386">
    <property type="entry name" value="all-alpha NTP pyrophosphatases"/>
    <property type="match status" value="1"/>
</dbReference>
<protein>
    <submittedName>
        <fullName evidence="2">NTP pyrophosphatase (Non-canonical NTP hydrolase)</fullName>
    </submittedName>
</protein>
<dbReference type="Gene3D" id="1.10.287.1080">
    <property type="entry name" value="MazG-like"/>
    <property type="match status" value="1"/>
</dbReference>
<accession>A0ABU0GQH8</accession>